<feature type="compositionally biased region" description="Basic residues" evidence="8">
    <location>
        <begin position="248"/>
        <end position="260"/>
    </location>
</feature>
<dbReference type="GO" id="GO:0005634">
    <property type="term" value="C:nucleus"/>
    <property type="evidence" value="ECO:0007669"/>
    <property type="project" value="UniProtKB-SubCell"/>
</dbReference>
<dbReference type="Pfam" id="PF02755">
    <property type="entry name" value="RPEL"/>
    <property type="match status" value="2"/>
</dbReference>
<dbReference type="EMBL" id="JARQWQ010000005">
    <property type="protein sequence ID" value="KAK2571682.1"/>
    <property type="molecule type" value="Genomic_DNA"/>
</dbReference>
<dbReference type="PANTHER" id="PTHR22793:SF12">
    <property type="entry name" value="MYOCARDIN-RELATED TRANSCRIPTION FACTOR, ISOFORM H"/>
    <property type="match status" value="1"/>
</dbReference>
<feature type="compositionally biased region" description="Basic and acidic residues" evidence="8">
    <location>
        <begin position="154"/>
        <end position="169"/>
    </location>
</feature>
<dbReference type="InterPro" id="IPR036361">
    <property type="entry name" value="SAP_dom_sf"/>
</dbReference>
<name>A0AAD9VF46_ACRCE</name>
<feature type="repeat" description="RPEL" evidence="7">
    <location>
        <begin position="18"/>
        <end position="43"/>
    </location>
</feature>
<dbReference type="Gene3D" id="6.10.150.10">
    <property type="match status" value="1"/>
</dbReference>
<evidence type="ECO:0000256" key="8">
    <source>
        <dbReference type="SAM" id="MobiDB-lite"/>
    </source>
</evidence>
<dbReference type="PROSITE" id="PS50800">
    <property type="entry name" value="SAP"/>
    <property type="match status" value="1"/>
</dbReference>
<feature type="compositionally biased region" description="Polar residues" evidence="8">
    <location>
        <begin position="594"/>
        <end position="631"/>
    </location>
</feature>
<feature type="region of interest" description="Disordered" evidence="8">
    <location>
        <begin position="584"/>
        <end position="696"/>
    </location>
</feature>
<feature type="compositionally biased region" description="Polar residues" evidence="8">
    <location>
        <begin position="766"/>
        <end position="789"/>
    </location>
</feature>
<dbReference type="AlphaFoldDB" id="A0AAD9VF46"/>
<dbReference type="InterPro" id="IPR004018">
    <property type="entry name" value="RPEL_repeat"/>
</dbReference>
<dbReference type="PANTHER" id="PTHR22793">
    <property type="entry name" value="MYOCARDIN-RELATED TRANSCRIPTION FACTOR-RELATED"/>
    <property type="match status" value="1"/>
</dbReference>
<dbReference type="Proteomes" id="UP001249851">
    <property type="component" value="Unassembled WGS sequence"/>
</dbReference>
<keyword evidence="3" id="KW-0805">Transcription regulation</keyword>
<evidence type="ECO:0000256" key="4">
    <source>
        <dbReference type="ARBA" id="ARBA00023054"/>
    </source>
</evidence>
<dbReference type="PROSITE" id="PS51073">
    <property type="entry name" value="RPEL"/>
    <property type="match status" value="3"/>
</dbReference>
<dbReference type="SMART" id="SM00513">
    <property type="entry name" value="SAP"/>
    <property type="match status" value="1"/>
</dbReference>
<keyword evidence="2" id="KW-0677">Repeat</keyword>
<evidence type="ECO:0000256" key="1">
    <source>
        <dbReference type="ARBA" id="ARBA00004123"/>
    </source>
</evidence>
<dbReference type="Pfam" id="PF02037">
    <property type="entry name" value="SAP"/>
    <property type="match status" value="1"/>
</dbReference>
<organism evidence="10 11">
    <name type="scientific">Acropora cervicornis</name>
    <name type="common">Staghorn coral</name>
    <dbReference type="NCBI Taxonomy" id="6130"/>
    <lineage>
        <taxon>Eukaryota</taxon>
        <taxon>Metazoa</taxon>
        <taxon>Cnidaria</taxon>
        <taxon>Anthozoa</taxon>
        <taxon>Hexacorallia</taxon>
        <taxon>Scleractinia</taxon>
        <taxon>Astrocoeniina</taxon>
        <taxon>Acroporidae</taxon>
        <taxon>Acropora</taxon>
    </lineage>
</organism>
<feature type="compositionally biased region" description="Polar residues" evidence="8">
    <location>
        <begin position="491"/>
        <end position="516"/>
    </location>
</feature>
<feature type="compositionally biased region" description="Low complexity" evidence="8">
    <location>
        <begin position="210"/>
        <end position="236"/>
    </location>
</feature>
<dbReference type="GO" id="GO:0003713">
    <property type="term" value="F:transcription coactivator activity"/>
    <property type="evidence" value="ECO:0007669"/>
    <property type="project" value="TreeGrafter"/>
</dbReference>
<dbReference type="Gene3D" id="6.10.140.2040">
    <property type="match status" value="1"/>
</dbReference>
<sequence>MHFLGHLLNTGSICVLGNALERKLSQRGPREELVSRGIMPAVGAAPAIISQRTKLERAKTGDILQKKIRGRPSRVQLVQRHILKETPGAVDPSLIDKQMRLKRKKLEDNLNDKLSFRPGPLELVKQNILEAGTEMGHAVQEGAVPFTDTTASYEETRSPDSLDSLDHSPEPNQVTSPLSAASSPGATSISSSVQALASLQAQTRKHSLEQQEQQQQQHQLFLQQQNGQQPQALPSQLPVSVAGTKKEARPRKKTAKAKVKKYKYHEYRPPNGEVQKSELPSDSPYGLLLQQQQLYLQLQVLFQNYPQHCMLPVIPENVKLGANGTKSTTKDFEAEKNIKIEDMRVVDMRRALKERGLPVFGSKTDLIKRLKECEAAESNACGRSSPSVVVSSQGLTTTTAPTISQPQLGIPKHLLPPLQRSNSVPLQTPNLNTVQQLQMQILANNQSLQQLSVPPEVQQQLQQLQYLNLQLQLQHMNIQQQQNIQPKPQETVPSQAVKTETTVNKDCSIQGRSGEQAQPPDNKPVSFGVQQQNLCMQMMPGNLQQQQQPPVHTHRGNIEQANSLDSMDSNPSSVDSQMLSWDQQHPLFDGGNESYPSPGSQLSDMSSPLQVDQLSRSMEAMPNSNVYQGNSKADVHPMQGSFSERSPSDAPDDYVMAVPQTKPRSLSEPQFPISTQRQSLPSASSSYASPPPSYEAHMASKHQNMTAGCSMTNDLSAKQNDVDLPLDSVIQDKELSQELQKAMIKNFPSFNHDDILEILGEPRTHLPNTSTVTGAQTRSKSPNSGPYPSHCSLQANSSPGRMSKSCEDVSHVVVNKFPPQVDNHPISDIDHYLCPMSPMKIDSCNTDDNSALLSHSSNSIPIPASNFYMGRTDNLNWLDLSVSPNSQISSGEFIFNNNRKNTPPQNLYDPLTELRDEHFSLSLFDLETPTALHPPSDFGETMDYCV</sequence>
<evidence type="ECO:0000256" key="7">
    <source>
        <dbReference type="PROSITE-ProRule" id="PRU00401"/>
    </source>
</evidence>
<dbReference type="GO" id="GO:0045944">
    <property type="term" value="P:positive regulation of transcription by RNA polymerase II"/>
    <property type="evidence" value="ECO:0007669"/>
    <property type="project" value="TreeGrafter"/>
</dbReference>
<protein>
    <submittedName>
        <fullName evidence="10">Myocardin-related transcription factor B</fullName>
    </submittedName>
</protein>
<keyword evidence="6" id="KW-0539">Nucleus</keyword>
<evidence type="ECO:0000256" key="2">
    <source>
        <dbReference type="ARBA" id="ARBA00022737"/>
    </source>
</evidence>
<dbReference type="InterPro" id="IPR043451">
    <property type="entry name" value="Myocardin-like"/>
</dbReference>
<evidence type="ECO:0000256" key="6">
    <source>
        <dbReference type="ARBA" id="ARBA00023242"/>
    </source>
</evidence>
<gene>
    <name evidence="10" type="ORF">P5673_003056</name>
</gene>
<feature type="repeat" description="RPEL" evidence="7">
    <location>
        <begin position="62"/>
        <end position="87"/>
    </location>
</feature>
<proteinExistence type="predicted"/>
<evidence type="ECO:0000256" key="5">
    <source>
        <dbReference type="ARBA" id="ARBA00023163"/>
    </source>
</evidence>
<comment type="subcellular location">
    <subcellularLocation>
        <location evidence="1">Nucleus</location>
    </subcellularLocation>
</comment>
<feature type="compositionally biased region" description="Low complexity" evidence="8">
    <location>
        <begin position="179"/>
        <end position="202"/>
    </location>
</feature>
<dbReference type="SMART" id="SM00707">
    <property type="entry name" value="RPEL"/>
    <property type="match status" value="3"/>
</dbReference>
<dbReference type="Gene3D" id="1.10.720.30">
    <property type="entry name" value="SAP domain"/>
    <property type="match status" value="1"/>
</dbReference>
<feature type="compositionally biased region" description="Polar residues" evidence="8">
    <location>
        <begin position="662"/>
        <end position="680"/>
    </location>
</feature>
<keyword evidence="11" id="KW-1185">Reference proteome</keyword>
<reference evidence="10" key="2">
    <citation type="journal article" date="2023" name="Science">
        <title>Genomic signatures of disease resistance in endangered staghorn corals.</title>
        <authorList>
            <person name="Vollmer S.V."/>
            <person name="Selwyn J.D."/>
            <person name="Despard B.A."/>
            <person name="Roesel C.L."/>
        </authorList>
    </citation>
    <scope>NUCLEOTIDE SEQUENCE</scope>
    <source>
        <strain evidence="10">K2</strain>
    </source>
</reference>
<evidence type="ECO:0000259" key="9">
    <source>
        <dbReference type="PROSITE" id="PS50800"/>
    </source>
</evidence>
<feature type="region of interest" description="Disordered" evidence="8">
    <location>
        <begin position="152"/>
        <end position="260"/>
    </location>
</feature>
<keyword evidence="5" id="KW-0804">Transcription</keyword>
<evidence type="ECO:0000313" key="10">
    <source>
        <dbReference type="EMBL" id="KAK2571682.1"/>
    </source>
</evidence>
<feature type="repeat" description="RPEL" evidence="7">
    <location>
        <begin position="108"/>
        <end position="133"/>
    </location>
</feature>
<dbReference type="InterPro" id="IPR003034">
    <property type="entry name" value="SAP_dom"/>
</dbReference>
<feature type="region of interest" description="Disordered" evidence="8">
    <location>
        <begin position="482"/>
        <end position="527"/>
    </location>
</feature>
<evidence type="ECO:0000256" key="3">
    <source>
        <dbReference type="ARBA" id="ARBA00023015"/>
    </source>
</evidence>
<feature type="region of interest" description="Disordered" evidence="8">
    <location>
        <begin position="762"/>
        <end position="789"/>
    </location>
</feature>
<reference evidence="10" key="1">
    <citation type="journal article" date="2023" name="G3 (Bethesda)">
        <title>Whole genome assembly and annotation of the endangered Caribbean coral Acropora cervicornis.</title>
        <authorList>
            <person name="Selwyn J.D."/>
            <person name="Vollmer S.V."/>
        </authorList>
    </citation>
    <scope>NUCLEOTIDE SEQUENCE</scope>
    <source>
        <strain evidence="10">K2</strain>
    </source>
</reference>
<dbReference type="SUPFAM" id="SSF68906">
    <property type="entry name" value="SAP domain"/>
    <property type="match status" value="1"/>
</dbReference>
<evidence type="ECO:0000313" key="11">
    <source>
        <dbReference type="Proteomes" id="UP001249851"/>
    </source>
</evidence>
<keyword evidence="4" id="KW-0175">Coiled coil</keyword>
<feature type="domain" description="SAP" evidence="9">
    <location>
        <begin position="340"/>
        <end position="374"/>
    </location>
</feature>
<accession>A0AAD9VF46</accession>
<comment type="caution">
    <text evidence="10">The sequence shown here is derived from an EMBL/GenBank/DDBJ whole genome shotgun (WGS) entry which is preliminary data.</text>
</comment>